<feature type="domain" description="N-acetyltransferase" evidence="1">
    <location>
        <begin position="159"/>
        <end position="195"/>
    </location>
</feature>
<comment type="caution">
    <text evidence="2">The sequence shown here is derived from an EMBL/GenBank/DDBJ whole genome shotgun (WGS) entry which is preliminary data.</text>
</comment>
<protein>
    <recommendedName>
        <fullName evidence="1">N-acetyltransferase domain-containing protein</fullName>
    </recommendedName>
</protein>
<organism evidence="2 3">
    <name type="scientific">Lasiosphaeria hispida</name>
    <dbReference type="NCBI Taxonomy" id="260671"/>
    <lineage>
        <taxon>Eukaryota</taxon>
        <taxon>Fungi</taxon>
        <taxon>Dikarya</taxon>
        <taxon>Ascomycota</taxon>
        <taxon>Pezizomycotina</taxon>
        <taxon>Sordariomycetes</taxon>
        <taxon>Sordariomycetidae</taxon>
        <taxon>Sordariales</taxon>
        <taxon>Lasiosphaeriaceae</taxon>
        <taxon>Lasiosphaeria</taxon>
    </lineage>
</organism>
<evidence type="ECO:0000313" key="2">
    <source>
        <dbReference type="EMBL" id="KAK3362352.1"/>
    </source>
</evidence>
<reference evidence="2" key="2">
    <citation type="submission" date="2023-06" db="EMBL/GenBank/DDBJ databases">
        <authorList>
            <consortium name="Lawrence Berkeley National Laboratory"/>
            <person name="Haridas S."/>
            <person name="Hensen N."/>
            <person name="Bonometti L."/>
            <person name="Westerberg I."/>
            <person name="Brannstrom I.O."/>
            <person name="Guillou S."/>
            <person name="Cros-Aarteil S."/>
            <person name="Calhoun S."/>
            <person name="Kuo A."/>
            <person name="Mondo S."/>
            <person name="Pangilinan J."/>
            <person name="Riley R."/>
            <person name="Labutti K."/>
            <person name="Andreopoulos B."/>
            <person name="Lipzen A."/>
            <person name="Chen C."/>
            <person name="Yanf M."/>
            <person name="Daum C."/>
            <person name="Ng V."/>
            <person name="Clum A."/>
            <person name="Steindorff A."/>
            <person name="Ohm R."/>
            <person name="Martin F."/>
            <person name="Silar P."/>
            <person name="Natvig D."/>
            <person name="Lalanne C."/>
            <person name="Gautier V."/>
            <person name="Ament-Velasquez S.L."/>
            <person name="Kruys A."/>
            <person name="Hutchinson M.I."/>
            <person name="Powell A.J."/>
            <person name="Barry K."/>
            <person name="Miller A.N."/>
            <person name="Grigoriev I.V."/>
            <person name="Debuchy R."/>
            <person name="Gladieux P."/>
            <person name="Thoren M.H."/>
            <person name="Johannesson H."/>
        </authorList>
    </citation>
    <scope>NUCLEOTIDE SEQUENCE</scope>
    <source>
        <strain evidence="2">CBS 955.72</strain>
    </source>
</reference>
<dbReference type="InterPro" id="IPR000182">
    <property type="entry name" value="GNAT_dom"/>
</dbReference>
<accession>A0AAJ0HTI9</accession>
<dbReference type="Gene3D" id="3.40.630.30">
    <property type="match status" value="1"/>
</dbReference>
<dbReference type="AlphaFoldDB" id="A0AAJ0HTI9"/>
<dbReference type="Proteomes" id="UP001275084">
    <property type="component" value="Unassembled WGS sequence"/>
</dbReference>
<dbReference type="InterPro" id="IPR016181">
    <property type="entry name" value="Acyl_CoA_acyltransferase"/>
</dbReference>
<dbReference type="Pfam" id="PF00583">
    <property type="entry name" value="Acetyltransf_1"/>
    <property type="match status" value="1"/>
</dbReference>
<dbReference type="GO" id="GO:0016747">
    <property type="term" value="F:acyltransferase activity, transferring groups other than amino-acyl groups"/>
    <property type="evidence" value="ECO:0007669"/>
    <property type="project" value="InterPro"/>
</dbReference>
<gene>
    <name evidence="2" type="ORF">B0T25DRAFT_4375</name>
</gene>
<dbReference type="SUPFAM" id="SSF55729">
    <property type="entry name" value="Acyl-CoA N-acyltransferases (Nat)"/>
    <property type="match status" value="1"/>
</dbReference>
<dbReference type="EMBL" id="JAUIQD010000001">
    <property type="protein sequence ID" value="KAK3362352.1"/>
    <property type="molecule type" value="Genomic_DNA"/>
</dbReference>
<proteinExistence type="predicted"/>
<evidence type="ECO:0000259" key="1">
    <source>
        <dbReference type="Pfam" id="PF00583"/>
    </source>
</evidence>
<reference evidence="2" key="1">
    <citation type="journal article" date="2023" name="Mol. Phylogenet. Evol.">
        <title>Genome-scale phylogeny and comparative genomics of the fungal order Sordariales.</title>
        <authorList>
            <person name="Hensen N."/>
            <person name="Bonometti L."/>
            <person name="Westerberg I."/>
            <person name="Brannstrom I.O."/>
            <person name="Guillou S."/>
            <person name="Cros-Aarteil S."/>
            <person name="Calhoun S."/>
            <person name="Haridas S."/>
            <person name="Kuo A."/>
            <person name="Mondo S."/>
            <person name="Pangilinan J."/>
            <person name="Riley R."/>
            <person name="LaButti K."/>
            <person name="Andreopoulos B."/>
            <person name="Lipzen A."/>
            <person name="Chen C."/>
            <person name="Yan M."/>
            <person name="Daum C."/>
            <person name="Ng V."/>
            <person name="Clum A."/>
            <person name="Steindorff A."/>
            <person name="Ohm R.A."/>
            <person name="Martin F."/>
            <person name="Silar P."/>
            <person name="Natvig D.O."/>
            <person name="Lalanne C."/>
            <person name="Gautier V."/>
            <person name="Ament-Velasquez S.L."/>
            <person name="Kruys A."/>
            <person name="Hutchinson M.I."/>
            <person name="Powell A.J."/>
            <person name="Barry K."/>
            <person name="Miller A.N."/>
            <person name="Grigoriev I.V."/>
            <person name="Debuchy R."/>
            <person name="Gladieux P."/>
            <person name="Hiltunen Thoren M."/>
            <person name="Johannesson H."/>
        </authorList>
    </citation>
    <scope>NUCLEOTIDE SEQUENCE</scope>
    <source>
        <strain evidence="2">CBS 955.72</strain>
    </source>
</reference>
<keyword evidence="3" id="KW-1185">Reference proteome</keyword>
<evidence type="ECO:0000313" key="3">
    <source>
        <dbReference type="Proteomes" id="UP001275084"/>
    </source>
</evidence>
<name>A0AAJ0HTI9_9PEZI</name>
<dbReference type="CDD" id="cd04301">
    <property type="entry name" value="NAT_SF"/>
    <property type="match status" value="1"/>
</dbReference>
<sequence length="210" mass="23780">MISDNHDTVWWSAEKERQGFRKDSGVHVGLDMHVNMDLDEGMRSDEDISQMVDPLVDSDESDLGDPGELALDKGKEVERAPVIKYIPDVGSSRHVTRPIFQPEPKPEDDWGWVARPCTDQRPQRWHGINQPLGLDLDALAHWRVETTRFMAETLGDDNYQYFWRVTAIAVRPEYQRSRIGTALIAAGMKHAHECGPNPVIALSEAGSFDF</sequence>